<dbReference type="SUPFAM" id="SSF47203">
    <property type="entry name" value="Acyl-CoA dehydrogenase C-terminal domain-like"/>
    <property type="match status" value="1"/>
</dbReference>
<dbReference type="GO" id="GO:0050660">
    <property type="term" value="F:flavin adenine dinucleotide binding"/>
    <property type="evidence" value="ECO:0007669"/>
    <property type="project" value="InterPro"/>
</dbReference>
<gene>
    <name evidence="10" type="ORF">C8D89_10543</name>
</gene>
<dbReference type="Pfam" id="PF02770">
    <property type="entry name" value="Acyl-CoA_dh_M"/>
    <property type="match status" value="1"/>
</dbReference>
<dbReference type="EMBL" id="QEKW01000005">
    <property type="protein sequence ID" value="PVZ09970.1"/>
    <property type="molecule type" value="Genomic_DNA"/>
</dbReference>
<evidence type="ECO:0000256" key="4">
    <source>
        <dbReference type="ARBA" id="ARBA00022827"/>
    </source>
</evidence>
<evidence type="ECO:0000256" key="2">
    <source>
        <dbReference type="ARBA" id="ARBA00009347"/>
    </source>
</evidence>
<keyword evidence="3 6" id="KW-0285">Flavoprotein</keyword>
<evidence type="ECO:0000313" key="11">
    <source>
        <dbReference type="Proteomes" id="UP000245639"/>
    </source>
</evidence>
<dbReference type="AlphaFoldDB" id="A0A2U1FDD5"/>
<comment type="caution">
    <text evidence="10">The sequence shown here is derived from an EMBL/GenBank/DDBJ whole genome shotgun (WGS) entry which is preliminary data.</text>
</comment>
<dbReference type="FunFam" id="1.10.540.10:FF:000002">
    <property type="entry name" value="Acyl-CoA dehydrogenase FadE19"/>
    <property type="match status" value="1"/>
</dbReference>
<feature type="domain" description="Acyl-CoA oxidase/dehydrogenase middle" evidence="8">
    <location>
        <begin position="123"/>
        <end position="221"/>
    </location>
</feature>
<dbReference type="GO" id="GO:0003995">
    <property type="term" value="F:acyl-CoA dehydrogenase activity"/>
    <property type="evidence" value="ECO:0007669"/>
    <property type="project" value="InterPro"/>
</dbReference>
<dbReference type="InterPro" id="IPR036250">
    <property type="entry name" value="AcylCo_DH-like_C"/>
</dbReference>
<dbReference type="Proteomes" id="UP000245639">
    <property type="component" value="Unassembled WGS sequence"/>
</dbReference>
<dbReference type="InterPro" id="IPR037069">
    <property type="entry name" value="AcylCoA_DH/ox_N_sf"/>
</dbReference>
<dbReference type="Pfam" id="PF02771">
    <property type="entry name" value="Acyl-CoA_dh_N"/>
    <property type="match status" value="1"/>
</dbReference>
<dbReference type="GO" id="GO:0005737">
    <property type="term" value="C:cytoplasm"/>
    <property type="evidence" value="ECO:0007669"/>
    <property type="project" value="TreeGrafter"/>
</dbReference>
<protein>
    <submittedName>
        <fullName evidence="10">Citronellyl-CoA dehydrogenase</fullName>
    </submittedName>
</protein>
<dbReference type="Gene3D" id="2.40.110.10">
    <property type="entry name" value="Butyryl-CoA Dehydrogenase, subunit A, domain 2"/>
    <property type="match status" value="1"/>
</dbReference>
<dbReference type="Pfam" id="PF00441">
    <property type="entry name" value="Acyl-CoA_dh_1"/>
    <property type="match status" value="1"/>
</dbReference>
<feature type="domain" description="Acyl-CoA dehydrogenase/oxidase N-terminal" evidence="9">
    <location>
        <begin position="5"/>
        <end position="118"/>
    </location>
</feature>
<organism evidence="10 11">
    <name type="scientific">Actinomycetospora cinnamomea</name>
    <dbReference type="NCBI Taxonomy" id="663609"/>
    <lineage>
        <taxon>Bacteria</taxon>
        <taxon>Bacillati</taxon>
        <taxon>Actinomycetota</taxon>
        <taxon>Actinomycetes</taxon>
        <taxon>Pseudonocardiales</taxon>
        <taxon>Pseudonocardiaceae</taxon>
        <taxon>Actinomycetospora</taxon>
    </lineage>
</organism>
<keyword evidence="4 6" id="KW-0274">FAD</keyword>
<dbReference type="GO" id="GO:0033539">
    <property type="term" value="P:fatty acid beta-oxidation using acyl-CoA dehydrogenase"/>
    <property type="evidence" value="ECO:0007669"/>
    <property type="project" value="TreeGrafter"/>
</dbReference>
<dbReference type="InterPro" id="IPR006091">
    <property type="entry name" value="Acyl-CoA_Oxase/DH_mid-dom"/>
</dbReference>
<evidence type="ECO:0000256" key="6">
    <source>
        <dbReference type="RuleBase" id="RU362125"/>
    </source>
</evidence>
<evidence type="ECO:0000259" key="7">
    <source>
        <dbReference type="Pfam" id="PF00441"/>
    </source>
</evidence>
<name>A0A2U1FDD5_9PSEU</name>
<dbReference type="Gene3D" id="1.20.140.10">
    <property type="entry name" value="Butyryl-CoA Dehydrogenase, subunit A, domain 3"/>
    <property type="match status" value="1"/>
</dbReference>
<dbReference type="PANTHER" id="PTHR48083:SF6">
    <property type="entry name" value="ACYL-COA DEHYDROGENASE 6"/>
    <property type="match status" value="1"/>
</dbReference>
<comment type="similarity">
    <text evidence="2 6">Belongs to the acyl-CoA dehydrogenase family.</text>
</comment>
<evidence type="ECO:0000313" key="10">
    <source>
        <dbReference type="EMBL" id="PVZ09970.1"/>
    </source>
</evidence>
<reference evidence="10 11" key="1">
    <citation type="submission" date="2018-04" db="EMBL/GenBank/DDBJ databases">
        <title>Genomic Encyclopedia of Type Strains, Phase IV (KMG-IV): sequencing the most valuable type-strain genomes for metagenomic binning, comparative biology and taxonomic classification.</title>
        <authorList>
            <person name="Goeker M."/>
        </authorList>
    </citation>
    <scope>NUCLEOTIDE SEQUENCE [LARGE SCALE GENOMIC DNA]</scope>
    <source>
        <strain evidence="10 11">DSM 45771</strain>
    </source>
</reference>
<dbReference type="OrthoDB" id="3176804at2"/>
<dbReference type="PROSITE" id="PS00072">
    <property type="entry name" value="ACYL_COA_DH_1"/>
    <property type="match status" value="1"/>
</dbReference>
<evidence type="ECO:0000256" key="5">
    <source>
        <dbReference type="ARBA" id="ARBA00023002"/>
    </source>
</evidence>
<dbReference type="InterPro" id="IPR006089">
    <property type="entry name" value="Acyl-CoA_DH_CS"/>
</dbReference>
<dbReference type="RefSeq" id="WP_116708247.1">
    <property type="nucleotide sequence ID" value="NZ_QEKW01000005.1"/>
</dbReference>
<dbReference type="FunFam" id="2.40.110.10:FF:000002">
    <property type="entry name" value="Acyl-CoA dehydrogenase fadE12"/>
    <property type="match status" value="1"/>
</dbReference>
<keyword evidence="11" id="KW-1185">Reference proteome</keyword>
<dbReference type="InterPro" id="IPR046373">
    <property type="entry name" value="Acyl-CoA_Oxase/DH_mid-dom_sf"/>
</dbReference>
<dbReference type="Gene3D" id="1.10.540.10">
    <property type="entry name" value="Acyl-CoA dehydrogenase/oxidase, N-terminal domain"/>
    <property type="match status" value="1"/>
</dbReference>
<feature type="domain" description="Acyl-CoA dehydrogenase/oxidase C-terminal" evidence="7">
    <location>
        <begin position="235"/>
        <end position="381"/>
    </location>
</feature>
<keyword evidence="5 6" id="KW-0560">Oxidoreductase</keyword>
<accession>A0A2U1FDD5</accession>
<dbReference type="InterPro" id="IPR013786">
    <property type="entry name" value="AcylCoA_DH/ox_N"/>
</dbReference>
<sequence length="385" mass="42222">MVAFTEEHQAFRKTVRAFVEREIDPYVDAWEREGRMPTHELFGKLGDLGFLGLEYDPAYGGGGADHLFSVVLAEEIGRADAAGVGMAIAVQTDMATPSLARFGSHELKERYLAPAIRGAHVTAIAVTEPDAGSDVAGLKTRAIRRENDHGADEWVINGSKLYITNGVEADWLCLLARTSDEGGARGISQIVVPTDTPGVSVSRKLDKLGNRCSDTAELAFDGARVPVANTIGEVGRGFQQQMAQFQNERMVACYGRVGACERALDRTAAYLRTREAFGGPLIRNQYLTYQLAELYARLDMCRHYNYACAEAYLRGEDTSKFATIAKLAIGRLCEDVARTCLQYHGGLGYMEETWTARFLRDMRITSIGGGADEVMLQVIAKMHGM</sequence>
<dbReference type="PANTHER" id="PTHR48083">
    <property type="entry name" value="MEDIUM-CHAIN SPECIFIC ACYL-COA DEHYDROGENASE, MITOCHONDRIAL-RELATED"/>
    <property type="match status" value="1"/>
</dbReference>
<evidence type="ECO:0000256" key="1">
    <source>
        <dbReference type="ARBA" id="ARBA00001974"/>
    </source>
</evidence>
<dbReference type="InterPro" id="IPR050741">
    <property type="entry name" value="Acyl-CoA_dehydrogenase"/>
</dbReference>
<dbReference type="InterPro" id="IPR009100">
    <property type="entry name" value="AcylCoA_DH/oxidase_NM_dom_sf"/>
</dbReference>
<dbReference type="PROSITE" id="PS00073">
    <property type="entry name" value="ACYL_COA_DH_2"/>
    <property type="match status" value="1"/>
</dbReference>
<evidence type="ECO:0000256" key="3">
    <source>
        <dbReference type="ARBA" id="ARBA00022630"/>
    </source>
</evidence>
<proteinExistence type="inferred from homology"/>
<dbReference type="InterPro" id="IPR009075">
    <property type="entry name" value="AcylCo_DH/oxidase_C"/>
</dbReference>
<evidence type="ECO:0000259" key="9">
    <source>
        <dbReference type="Pfam" id="PF02771"/>
    </source>
</evidence>
<comment type="cofactor">
    <cofactor evidence="1 6">
        <name>FAD</name>
        <dbReference type="ChEBI" id="CHEBI:57692"/>
    </cofactor>
</comment>
<evidence type="ECO:0000259" key="8">
    <source>
        <dbReference type="Pfam" id="PF02770"/>
    </source>
</evidence>
<dbReference type="SUPFAM" id="SSF56645">
    <property type="entry name" value="Acyl-CoA dehydrogenase NM domain-like"/>
    <property type="match status" value="1"/>
</dbReference>